<name>A0A8S2KBP0_9BILA</name>
<organism evidence="2 3">
    <name type="scientific">Didymodactylos carnosus</name>
    <dbReference type="NCBI Taxonomy" id="1234261"/>
    <lineage>
        <taxon>Eukaryota</taxon>
        <taxon>Metazoa</taxon>
        <taxon>Spiralia</taxon>
        <taxon>Gnathifera</taxon>
        <taxon>Rotifera</taxon>
        <taxon>Eurotatoria</taxon>
        <taxon>Bdelloidea</taxon>
        <taxon>Philodinida</taxon>
        <taxon>Philodinidae</taxon>
        <taxon>Didymodactylos</taxon>
    </lineage>
</organism>
<sequence>MQGLQLLAGSSVALPPQTRLLAVQKPAADVTGRVRVLFRLELGENHAARNFSLTMLVQEPTAIEASELLKQIPLTSSLGNRVSLSNYRILHKLAPDLFLLGLSQLLQFPLPSFPLSTSLRVDSLQRDVPHLGEPQVQFELELVGQRRLYRFGFEIDALGPDEVMDQLQRTLAILPKELNVSYGAYVRFVAIAQPSYSDLQVLALANVKPLTTSESLAYLQEKVQFNSPSKVVQLTYTQYRQFIHQAEAENLISLLAELTMPTVDEQSEQLGDYATEALATSRSIPFSAYERLRDATHSDLIKRLNALAVAYPDPLVPPLTLPYGVSIQVDSVEFPLIVEAGFQRINFTLMTTSQSLRVALLLFVQAQTIGEANATIDAFALPKNLSISQDQYESAVSAGQTDSANALAVLLNQSLNFPHYVGISGIDLPPPVEDISQFQAGTDYLTDLGTLLNKTHILIAPVTFVSGSGNRGEAGVGARNLSFMLSAQNVKLTVNIQLIVQEPTQAELQQQLDLVTISLPDRVSNNAYSSFVTAQQQSAGVLTHLRT</sequence>
<proteinExistence type="predicted"/>
<dbReference type="AlphaFoldDB" id="A0A8S2KBP0"/>
<protein>
    <submittedName>
        <fullName evidence="2">Uncharacterized protein</fullName>
    </submittedName>
</protein>
<evidence type="ECO:0000313" key="1">
    <source>
        <dbReference type="EMBL" id="CAF1070192.1"/>
    </source>
</evidence>
<comment type="caution">
    <text evidence="2">The sequence shown here is derived from an EMBL/GenBank/DDBJ whole genome shotgun (WGS) entry which is preliminary data.</text>
</comment>
<gene>
    <name evidence="1" type="ORF">OVA965_LOCUS17855</name>
    <name evidence="2" type="ORF">TMI583_LOCUS17866</name>
</gene>
<evidence type="ECO:0000313" key="3">
    <source>
        <dbReference type="Proteomes" id="UP000682733"/>
    </source>
</evidence>
<dbReference type="EMBL" id="CAJNOK010008686">
    <property type="protein sequence ID" value="CAF1070192.1"/>
    <property type="molecule type" value="Genomic_DNA"/>
</dbReference>
<dbReference type="EMBL" id="CAJOBA010008701">
    <property type="protein sequence ID" value="CAF3834640.1"/>
    <property type="molecule type" value="Genomic_DNA"/>
</dbReference>
<dbReference type="Proteomes" id="UP000682733">
    <property type="component" value="Unassembled WGS sequence"/>
</dbReference>
<reference evidence="2" key="1">
    <citation type="submission" date="2021-02" db="EMBL/GenBank/DDBJ databases">
        <authorList>
            <person name="Nowell W R."/>
        </authorList>
    </citation>
    <scope>NUCLEOTIDE SEQUENCE</scope>
</reference>
<dbReference type="Proteomes" id="UP000677228">
    <property type="component" value="Unassembled WGS sequence"/>
</dbReference>
<accession>A0A8S2KBP0</accession>
<evidence type="ECO:0000313" key="2">
    <source>
        <dbReference type="EMBL" id="CAF3834640.1"/>
    </source>
</evidence>